<gene>
    <name evidence="1" type="ORF">UFOVP699_187</name>
</gene>
<reference evidence="1" key="1">
    <citation type="submission" date="2020-04" db="EMBL/GenBank/DDBJ databases">
        <authorList>
            <person name="Chiriac C."/>
            <person name="Salcher M."/>
            <person name="Ghai R."/>
            <person name="Kavagutti S V."/>
        </authorList>
    </citation>
    <scope>NUCLEOTIDE SEQUENCE</scope>
</reference>
<sequence>MENLELKNDISYLKDKRDDELQRFNDLINSGDTDERIENCYKSLLRKQKQLKLAEDVMVVYMITKNS</sequence>
<name>A0A6J5NQ08_9CAUD</name>
<organism evidence="1">
    <name type="scientific">uncultured Caudovirales phage</name>
    <dbReference type="NCBI Taxonomy" id="2100421"/>
    <lineage>
        <taxon>Viruses</taxon>
        <taxon>Duplodnaviria</taxon>
        <taxon>Heunggongvirae</taxon>
        <taxon>Uroviricota</taxon>
        <taxon>Caudoviricetes</taxon>
        <taxon>Peduoviridae</taxon>
        <taxon>Maltschvirus</taxon>
        <taxon>Maltschvirus maltsch</taxon>
    </lineage>
</organism>
<proteinExistence type="predicted"/>
<dbReference type="EMBL" id="LR796670">
    <property type="protein sequence ID" value="CAB4159451.1"/>
    <property type="molecule type" value="Genomic_DNA"/>
</dbReference>
<protein>
    <submittedName>
        <fullName evidence="1">Uncharacterized protein</fullName>
    </submittedName>
</protein>
<accession>A0A6J5NQ08</accession>
<evidence type="ECO:0000313" key="1">
    <source>
        <dbReference type="EMBL" id="CAB4159451.1"/>
    </source>
</evidence>